<reference evidence="1 2" key="1">
    <citation type="submission" date="2023-03" db="EMBL/GenBank/DDBJ databases">
        <authorList>
            <person name="Kaur S."/>
            <person name="Espinosa-Saiz D."/>
            <person name="Velazquez E."/>
            <person name="Menendez E."/>
            <person name="diCenzo G.C."/>
        </authorList>
    </citation>
    <scope>NUCLEOTIDE SEQUENCE [LARGE SCALE GENOMIC DNA]</scope>
    <source>
        <strain evidence="1 2">LMG 27395</strain>
    </source>
</reference>
<dbReference type="EMBL" id="CP120371">
    <property type="protein sequence ID" value="WEX84501.1"/>
    <property type="molecule type" value="Genomic_DNA"/>
</dbReference>
<evidence type="ECO:0000313" key="1">
    <source>
        <dbReference type="EMBL" id="WEX84501.1"/>
    </source>
</evidence>
<dbReference type="Pfam" id="PF04392">
    <property type="entry name" value="ABC_sub_bind"/>
    <property type="match status" value="1"/>
</dbReference>
<dbReference type="Proteomes" id="UP001235547">
    <property type="component" value="Chromosome 1"/>
</dbReference>
<protein>
    <submittedName>
        <fullName evidence="1">Uncharacterized protein</fullName>
    </submittedName>
</protein>
<proteinExistence type="predicted"/>
<dbReference type="InterPro" id="IPR007487">
    <property type="entry name" value="ABC_transpt-TYRBP-like"/>
</dbReference>
<accession>A0ABY8D0V2</accession>
<dbReference type="RefSeq" id="WP_280735423.1">
    <property type="nucleotide sequence ID" value="NZ_CP120368.1"/>
</dbReference>
<name>A0ABY8D0V2_9HYPH</name>
<organism evidence="1 2">
    <name type="scientific">Sinorhizobium numidicum</name>
    <dbReference type="NCBI Taxonomy" id="680248"/>
    <lineage>
        <taxon>Bacteria</taxon>
        <taxon>Pseudomonadati</taxon>
        <taxon>Pseudomonadota</taxon>
        <taxon>Alphaproteobacteria</taxon>
        <taxon>Hyphomicrobiales</taxon>
        <taxon>Rhizobiaceae</taxon>
        <taxon>Sinorhizobium/Ensifer group</taxon>
        <taxon>Sinorhizobium</taxon>
    </lineage>
</organism>
<gene>
    <name evidence="1" type="ORF">PYH38_003385</name>
</gene>
<keyword evidence="2" id="KW-1185">Reference proteome</keyword>
<dbReference type="Gene3D" id="3.40.50.2300">
    <property type="match status" value="1"/>
</dbReference>
<evidence type="ECO:0000313" key="2">
    <source>
        <dbReference type="Proteomes" id="UP001235547"/>
    </source>
</evidence>
<sequence>MTIPIVFAAVIDPVAVGFAATLERPGGNVTGLTSFDPQLSLLAWRSSAIRQLPTQTGLWNCGELRFKGNLPWQKR</sequence>